<keyword evidence="1" id="KW-1133">Transmembrane helix</keyword>
<evidence type="ECO:0000313" key="2">
    <source>
        <dbReference type="EMBL" id="ADG97375.1"/>
    </source>
</evidence>
<gene>
    <name evidence="2" type="ordered locus">Srot_0898</name>
</gene>
<feature type="transmembrane region" description="Helical" evidence="1">
    <location>
        <begin position="102"/>
        <end position="121"/>
    </location>
</feature>
<keyword evidence="1" id="KW-0812">Transmembrane</keyword>
<protein>
    <submittedName>
        <fullName evidence="2">Uncharacterized protein</fullName>
    </submittedName>
</protein>
<evidence type="ECO:0000256" key="1">
    <source>
        <dbReference type="SAM" id="Phobius"/>
    </source>
</evidence>
<proteinExistence type="predicted"/>
<dbReference type="AlphaFoldDB" id="D6ZE95"/>
<dbReference type="HOGENOM" id="CLU_1884337_0_0_11"/>
<accession>D6ZE95</accession>
<reference evidence="2 3" key="1">
    <citation type="journal article" date="2010" name="Stand. Genomic Sci.">
        <title>Complete genome sequence of Segniliparus rotundus type strain (CDC 1076).</title>
        <authorList>
            <person name="Sikorski J."/>
            <person name="Lapidus A."/>
            <person name="Copeland A."/>
            <person name="Misra M."/>
            <person name="Glavina Del Rio T."/>
            <person name="Nolan M."/>
            <person name="Lucas S."/>
            <person name="Chen F."/>
            <person name="Tice H."/>
            <person name="Cheng J.F."/>
            <person name="Jando M."/>
            <person name="Schneider S."/>
            <person name="Bruce D."/>
            <person name="Goodwin L."/>
            <person name="Pitluck S."/>
            <person name="Liolios K."/>
            <person name="Mikhailova N."/>
            <person name="Pati A."/>
            <person name="Ivanova N."/>
            <person name="Mavromatis K."/>
            <person name="Chen A."/>
            <person name="Palaniappan K."/>
            <person name="Chertkov O."/>
            <person name="Land M."/>
            <person name="Hauser L."/>
            <person name="Chang Y.J."/>
            <person name="Jeffries C.D."/>
            <person name="Brettin T."/>
            <person name="Detter J.C."/>
            <person name="Han C."/>
            <person name="Rohde M."/>
            <person name="Goker M."/>
            <person name="Bristow J."/>
            <person name="Eisen J.A."/>
            <person name="Markowitz V."/>
            <person name="Hugenholtz P."/>
            <person name="Kyrpides N.C."/>
            <person name="Klenk H.P."/>
        </authorList>
    </citation>
    <scope>NUCLEOTIDE SEQUENCE [LARGE SCALE GENOMIC DNA]</scope>
    <source>
        <strain evidence="3">ATCC BAA-972 / CDC 1076 / CIP 108378 / DSM 44985 / JCM 13578</strain>
    </source>
</reference>
<organism evidence="2 3">
    <name type="scientific">Segniliparus rotundus (strain ATCC BAA-972 / CDC 1076 / CIP 108378 / DSM 44985 / JCM 13578)</name>
    <dbReference type="NCBI Taxonomy" id="640132"/>
    <lineage>
        <taxon>Bacteria</taxon>
        <taxon>Bacillati</taxon>
        <taxon>Actinomycetota</taxon>
        <taxon>Actinomycetes</taxon>
        <taxon>Mycobacteriales</taxon>
        <taxon>Segniliparaceae</taxon>
        <taxon>Segniliparus</taxon>
    </lineage>
</organism>
<keyword evidence="3" id="KW-1185">Reference proteome</keyword>
<evidence type="ECO:0000313" key="3">
    <source>
        <dbReference type="Proteomes" id="UP000002247"/>
    </source>
</evidence>
<dbReference type="STRING" id="640132.Srot_0898"/>
<dbReference type="EMBL" id="CP001958">
    <property type="protein sequence ID" value="ADG97375.1"/>
    <property type="molecule type" value="Genomic_DNA"/>
</dbReference>
<dbReference type="Proteomes" id="UP000002247">
    <property type="component" value="Chromosome"/>
</dbReference>
<keyword evidence="1" id="KW-0472">Membrane</keyword>
<name>D6ZE95_SEGRD</name>
<sequence>MSPTTSPLPPIPTPVPPIAADGCEITGMCEEFVPQRPCPPEAAVCDFGAPVDVCSTDAASQACNLNELWAHVDNLNSEINALSQHRDELFAPRTGPGPSTELTVFITLGVVGLIVLAARLVKSLRARAANIESEA</sequence>
<dbReference type="KEGG" id="srt:Srot_0898"/>
<dbReference type="RefSeq" id="WP_013137831.1">
    <property type="nucleotide sequence ID" value="NC_014168.1"/>
</dbReference>